<feature type="compositionally biased region" description="Pro residues" evidence="2">
    <location>
        <begin position="186"/>
        <end position="217"/>
    </location>
</feature>
<dbReference type="Proteomes" id="UP000018769">
    <property type="component" value="Chromosome I"/>
</dbReference>
<feature type="coiled-coil region" evidence="1">
    <location>
        <begin position="563"/>
        <end position="601"/>
    </location>
</feature>
<feature type="coiled-coil region" evidence="1">
    <location>
        <begin position="338"/>
        <end position="365"/>
    </location>
</feature>
<dbReference type="STRING" id="673862.BABL1_gene_381"/>
<name>V6DGF2_9BACT</name>
<sequence length="825" mass="91659">MKNKLIIFGFLTLFIAGPEIYAMRNVITPRSIRDQYIVPYSRSKTPQNRQNLIDAYDRYMAQNPPKVSIKNVDDAIKNLTGQSIDQLRAQAATAPVTPPVQPQQPVTPPTQPVVPPVKPQQPITPPTQPVIPPVKPVQPQKPVTPPTQPVRPVQPPVVPPVKPQQPITPPTQPVIPPVKPVQPQQPVTPPSQPVRPVQPPVVPPVRPQPPVVPPQQPSQPVLPKGNPARVQQELNIVKQLNQAASASANKINSLINKPVGATLVDLEKDKRDLDTAVHEFDSNYVQALTRLLNLKVDNDFIELPAGPLKSEVNNYNLINAPNVQARYGQIQAAQQNIEKNFNDRLVAIRNRARTLENELTQFRAQFGTNLSARSINELNALKVQLSHKWVAVNDIYAKVLPDLNDLKTDAAVLLNPGSLQNQINAFNINNIDSENTAFGAEITKIDAELASRGRKQQEDAQKLAQRNQVINELNNFINTKLNVQVNDIKNFVTTILNTFNINNVDSLAAQLLVFDGEYQDLNHERQAIINTNNAVISDADNAAHLVPVINQIDHGFAQIDGYMNQMRAKLTQLEQQRDAEIQRIKNEANGLLAQLNALATESNALRGQLATYDAARQAELVAKLVSAQTKHINLDNQFAAIISNPLLDAPTRQDFENRYDQRRRELSDDLANIEQRVDELRAGAGAPPPATPPPAAGPTNVNVDFTKNNETLAFDVGGRHYEAKRNPTRNDAIYQHNQEVARVIESLNDAELNQLIQDVVGKLHGKSDEELADFAMSLQQSYFYAEDEDNDDMKKNIRKIAAAIFNLFNDKTSIDYAARIDFEIL</sequence>
<dbReference type="eggNOG" id="COG4932">
    <property type="taxonomic scope" value="Bacteria"/>
</dbReference>
<organism evidence="3 4">
    <name type="scientific">Candidatus Babela massiliensis</name>
    <dbReference type="NCBI Taxonomy" id="673862"/>
    <lineage>
        <taxon>Bacteria</taxon>
        <taxon>Candidatus Babelota</taxon>
        <taxon>Candidatus Babeliae</taxon>
        <taxon>Candidatus Babeliales</taxon>
        <taxon>Candidatus Babeliaceae</taxon>
        <taxon>Candidatus Babela</taxon>
    </lineage>
</organism>
<dbReference type="PANTHER" id="PTHR48125">
    <property type="entry name" value="LP07818P1"/>
    <property type="match status" value="1"/>
</dbReference>
<evidence type="ECO:0000313" key="3">
    <source>
        <dbReference type="EMBL" id="CDK30634.1"/>
    </source>
</evidence>
<dbReference type="PATRIC" id="fig|673862.3.peg.519"/>
<dbReference type="AlphaFoldDB" id="V6DGF2"/>
<accession>V6DGF2</accession>
<feature type="compositionally biased region" description="Pro residues" evidence="2">
    <location>
        <begin position="686"/>
        <end position="696"/>
    </location>
</feature>
<gene>
    <name evidence="3" type="primary">ssp5</name>
    <name evidence="3" type="ORF">BABL1_gene_381</name>
</gene>
<dbReference type="RefSeq" id="WP_023792078.1">
    <property type="nucleotide sequence ID" value="NC_023003.1"/>
</dbReference>
<dbReference type="PANTHER" id="PTHR48125:SF12">
    <property type="entry name" value="AT HOOK TRANSCRIPTION FACTOR FAMILY-RELATED"/>
    <property type="match status" value="1"/>
</dbReference>
<keyword evidence="4" id="KW-1185">Reference proteome</keyword>
<reference evidence="3 4" key="1">
    <citation type="journal article" date="2015" name="Biol. Direct">
        <title>Babela massiliensis, a representative of a widespread bacterial phylum with unusual adaptations to parasitism in amoebae.</title>
        <authorList>
            <person name="Pagnier I."/>
            <person name="Yutin N."/>
            <person name="Croce O."/>
            <person name="Makarova K.S."/>
            <person name="Wolf Y.I."/>
            <person name="Benamar S."/>
            <person name="Raoult D."/>
            <person name="Koonin E.V."/>
            <person name="La Scola B."/>
        </authorList>
    </citation>
    <scope>NUCLEOTIDE SEQUENCE [LARGE SCALE GENOMIC DNA]</scope>
    <source>
        <strain evidence="4">BABL1</strain>
    </source>
</reference>
<feature type="compositionally biased region" description="Pro residues" evidence="2">
    <location>
        <begin position="142"/>
        <end position="180"/>
    </location>
</feature>
<evidence type="ECO:0000256" key="2">
    <source>
        <dbReference type="SAM" id="MobiDB-lite"/>
    </source>
</evidence>
<dbReference type="HOGENOM" id="CLU_343130_0_0_7"/>
<protein>
    <submittedName>
        <fullName evidence="3">Uncharacterized protein</fullName>
    </submittedName>
</protein>
<feature type="region of interest" description="Disordered" evidence="2">
    <location>
        <begin position="90"/>
        <end position="226"/>
    </location>
</feature>
<feature type="region of interest" description="Disordered" evidence="2">
    <location>
        <begin position="682"/>
        <end position="702"/>
    </location>
</feature>
<dbReference type="KEGG" id="dpb:BABL1_gene_381"/>
<dbReference type="EMBL" id="HG793133">
    <property type="protein sequence ID" value="CDK30634.1"/>
    <property type="molecule type" value="Genomic_DNA"/>
</dbReference>
<proteinExistence type="predicted"/>
<feature type="compositionally biased region" description="Pro residues" evidence="2">
    <location>
        <begin position="96"/>
        <end position="136"/>
    </location>
</feature>
<evidence type="ECO:0000313" key="4">
    <source>
        <dbReference type="Proteomes" id="UP000018769"/>
    </source>
</evidence>
<evidence type="ECO:0000256" key="1">
    <source>
        <dbReference type="SAM" id="Coils"/>
    </source>
</evidence>
<keyword evidence="1" id="KW-0175">Coiled coil</keyword>